<sequence length="64" mass="6961">MGQPTATPSCGAHAWVCVCQASWQESGNRRSRPWGVYIIIIMQLKADLPYRGSRGTRSAAATPI</sequence>
<proteinExistence type="predicted"/>
<reference evidence="1 2" key="1">
    <citation type="journal article" date="2014" name="PLoS ONE">
        <title>De novo Genome Assembly of the Fungal Plant Pathogen Pyrenophora semeniperda.</title>
        <authorList>
            <person name="Soliai M.M."/>
            <person name="Meyer S.E."/>
            <person name="Udall J.A."/>
            <person name="Elzinga D.E."/>
            <person name="Hermansen R.A."/>
            <person name="Bodily P.M."/>
            <person name="Hart A.A."/>
            <person name="Coleman C.E."/>
        </authorList>
    </citation>
    <scope>NUCLEOTIDE SEQUENCE [LARGE SCALE GENOMIC DNA]</scope>
    <source>
        <strain evidence="1 2">CCB06</strain>
        <tissue evidence="1">Mycelium</tissue>
    </source>
</reference>
<evidence type="ECO:0000313" key="1">
    <source>
        <dbReference type="EMBL" id="RMZ69049.1"/>
    </source>
</evidence>
<protein>
    <submittedName>
        <fullName evidence="1">Uncharacterized protein</fullName>
    </submittedName>
</protein>
<dbReference type="EMBL" id="KE747817">
    <property type="protein sequence ID" value="RMZ69049.1"/>
    <property type="molecule type" value="Genomic_DNA"/>
</dbReference>
<organism evidence="1 2">
    <name type="scientific">Pyrenophora seminiperda CCB06</name>
    <dbReference type="NCBI Taxonomy" id="1302712"/>
    <lineage>
        <taxon>Eukaryota</taxon>
        <taxon>Fungi</taxon>
        <taxon>Dikarya</taxon>
        <taxon>Ascomycota</taxon>
        <taxon>Pezizomycotina</taxon>
        <taxon>Dothideomycetes</taxon>
        <taxon>Pleosporomycetidae</taxon>
        <taxon>Pleosporales</taxon>
        <taxon>Pleosporineae</taxon>
        <taxon>Pleosporaceae</taxon>
        <taxon>Pyrenophora</taxon>
    </lineage>
</organism>
<keyword evidence="2" id="KW-1185">Reference proteome</keyword>
<name>A0A3M7M3T0_9PLEO</name>
<gene>
    <name evidence="1" type="ORF">GMOD_00002957</name>
</gene>
<dbReference type="OrthoDB" id="10529909at2759"/>
<accession>A0A3M7M3T0</accession>
<dbReference type="AlphaFoldDB" id="A0A3M7M3T0"/>
<dbReference type="Proteomes" id="UP000265663">
    <property type="component" value="Unassembled WGS sequence"/>
</dbReference>
<evidence type="ECO:0000313" key="2">
    <source>
        <dbReference type="Proteomes" id="UP000265663"/>
    </source>
</evidence>